<dbReference type="AlphaFoldDB" id="A0A191WFF1"/>
<keyword evidence="6" id="KW-0560">Oxidoreductase</keyword>
<evidence type="ECO:0000256" key="1">
    <source>
        <dbReference type="ARBA" id="ARBA00004141"/>
    </source>
</evidence>
<keyword evidence="8" id="KW-1015">Disulfide bond</keyword>
<reference evidence="13" key="2">
    <citation type="submission" date="2016-01" db="EMBL/GenBank/DDBJ databases">
        <title>Complete genome sequence of Agromyces aureus AR33T and comparison with related organisms.</title>
        <authorList>
            <person name="Corretto E."/>
            <person name="Antonielli L."/>
            <person name="Sessitsch A."/>
            <person name="Brader G."/>
        </authorList>
    </citation>
    <scope>NUCLEOTIDE SEQUENCE [LARGE SCALE GENOMIC DNA]</scope>
    <source>
        <strain evidence="13">AR33</strain>
    </source>
</reference>
<evidence type="ECO:0000256" key="3">
    <source>
        <dbReference type="ARBA" id="ARBA00022692"/>
    </source>
</evidence>
<keyword evidence="7 10" id="KW-0472">Membrane</keyword>
<feature type="transmembrane region" description="Helical" evidence="10">
    <location>
        <begin position="12"/>
        <end position="29"/>
    </location>
</feature>
<dbReference type="InterPro" id="IPR012932">
    <property type="entry name" value="VKOR"/>
</dbReference>
<dbReference type="Gene3D" id="1.20.1440.130">
    <property type="entry name" value="VKOR domain"/>
    <property type="match status" value="1"/>
</dbReference>
<evidence type="ECO:0000256" key="2">
    <source>
        <dbReference type="ARBA" id="ARBA00006214"/>
    </source>
</evidence>
<feature type="transmembrane region" description="Helical" evidence="10">
    <location>
        <begin position="74"/>
        <end position="92"/>
    </location>
</feature>
<evidence type="ECO:0000256" key="9">
    <source>
        <dbReference type="ARBA" id="ARBA00023284"/>
    </source>
</evidence>
<evidence type="ECO:0000256" key="10">
    <source>
        <dbReference type="SAM" id="Phobius"/>
    </source>
</evidence>
<feature type="transmembrane region" description="Helical" evidence="10">
    <location>
        <begin position="99"/>
        <end position="120"/>
    </location>
</feature>
<dbReference type="InterPro" id="IPR041714">
    <property type="entry name" value="VKOR_Actinobacteria"/>
</dbReference>
<dbReference type="CDD" id="cd12922">
    <property type="entry name" value="VKOR_5"/>
    <property type="match status" value="1"/>
</dbReference>
<dbReference type="GO" id="GO:0016020">
    <property type="term" value="C:membrane"/>
    <property type="evidence" value="ECO:0007669"/>
    <property type="project" value="UniProtKB-SubCell"/>
</dbReference>
<evidence type="ECO:0000256" key="6">
    <source>
        <dbReference type="ARBA" id="ARBA00023002"/>
    </source>
</evidence>
<keyword evidence="9" id="KW-0676">Redox-active center</keyword>
<protein>
    <recommendedName>
        <fullName evidence="11">Vitamin K epoxide reductase domain-containing protein</fullName>
    </recommendedName>
</protein>
<accession>A0A191WFF1</accession>
<comment type="similarity">
    <text evidence="2">Belongs to the VKOR family.</text>
</comment>
<dbReference type="SMART" id="SM00756">
    <property type="entry name" value="VKc"/>
    <property type="match status" value="1"/>
</dbReference>
<dbReference type="GO" id="GO:0016491">
    <property type="term" value="F:oxidoreductase activity"/>
    <property type="evidence" value="ECO:0007669"/>
    <property type="project" value="UniProtKB-KW"/>
</dbReference>
<evidence type="ECO:0000313" key="12">
    <source>
        <dbReference type="EMBL" id="ANJ26986.1"/>
    </source>
</evidence>
<keyword evidence="13" id="KW-1185">Reference proteome</keyword>
<gene>
    <name evidence="12" type="ORF">ATC03_09865</name>
</gene>
<dbReference type="EMBL" id="CP013979">
    <property type="protein sequence ID" value="ANJ26986.1"/>
    <property type="molecule type" value="Genomic_DNA"/>
</dbReference>
<feature type="domain" description="Vitamin K epoxide reductase" evidence="11">
    <location>
        <begin position="10"/>
        <end position="151"/>
    </location>
</feature>
<keyword evidence="4" id="KW-0874">Quinone</keyword>
<dbReference type="InterPro" id="IPR038354">
    <property type="entry name" value="VKOR_sf"/>
</dbReference>
<dbReference type="RefSeq" id="WP_067876285.1">
    <property type="nucleotide sequence ID" value="NZ_CP013979.1"/>
</dbReference>
<keyword evidence="5 10" id="KW-1133">Transmembrane helix</keyword>
<reference evidence="12 13" key="1">
    <citation type="journal article" date="2016" name="Int. J. Syst. Evol. Microbiol.">
        <title>Agromyces aureus sp. nov., isolated from the rhizosphere of Salix caprea L. grown in a heavy-metal-contaminated soil.</title>
        <authorList>
            <person name="Corretto E."/>
            <person name="Antonielli L."/>
            <person name="Sessitsch A."/>
            <person name="Compant S."/>
            <person name="Gorfer M."/>
            <person name="Kuffner M."/>
            <person name="Brader G."/>
        </authorList>
    </citation>
    <scope>NUCLEOTIDE SEQUENCE [LARGE SCALE GENOMIC DNA]</scope>
    <source>
        <strain evidence="12 13">AR33</strain>
    </source>
</reference>
<proteinExistence type="inferred from homology"/>
<dbReference type="OrthoDB" id="9783799at2"/>
<organism evidence="12 13">
    <name type="scientific">Agromyces aureus</name>
    <dbReference type="NCBI Taxonomy" id="453304"/>
    <lineage>
        <taxon>Bacteria</taxon>
        <taxon>Bacillati</taxon>
        <taxon>Actinomycetota</taxon>
        <taxon>Actinomycetes</taxon>
        <taxon>Micrococcales</taxon>
        <taxon>Microbacteriaceae</taxon>
        <taxon>Agromyces</taxon>
    </lineage>
</organism>
<sequence length="208" mass="22686">MSDAPARPKPIGLAISLIILGAFGLLAAWELSLEKVLTLADPNHIPNCNVGVLVGCSTNLASWQGSVFGFPNPFVGMMAWPVVITIGVALLAGATFSRWFWVGFNLGVAGALVFVGWLIFQSIYVLDVLCPWCMLTWAVTIPTFWLVTLHNLRSGQIPASARVRRLAAGWYGWIPVITVVCYAVVILLAQAQMNAIPRVLIDLQNLWR</sequence>
<evidence type="ECO:0000256" key="7">
    <source>
        <dbReference type="ARBA" id="ARBA00023136"/>
    </source>
</evidence>
<dbReference type="KEGG" id="agy:ATC03_09865"/>
<name>A0A191WFF1_9MICO</name>
<evidence type="ECO:0000256" key="8">
    <source>
        <dbReference type="ARBA" id="ARBA00023157"/>
    </source>
</evidence>
<dbReference type="Pfam" id="PF07884">
    <property type="entry name" value="VKOR"/>
    <property type="match status" value="1"/>
</dbReference>
<feature type="transmembrane region" description="Helical" evidence="10">
    <location>
        <begin position="168"/>
        <end position="189"/>
    </location>
</feature>
<dbReference type="Proteomes" id="UP000078437">
    <property type="component" value="Chromosome"/>
</dbReference>
<evidence type="ECO:0000256" key="4">
    <source>
        <dbReference type="ARBA" id="ARBA00022719"/>
    </source>
</evidence>
<dbReference type="STRING" id="453304.ATC03_09865"/>
<evidence type="ECO:0000313" key="13">
    <source>
        <dbReference type="Proteomes" id="UP000078437"/>
    </source>
</evidence>
<feature type="transmembrane region" description="Helical" evidence="10">
    <location>
        <begin position="126"/>
        <end position="147"/>
    </location>
</feature>
<evidence type="ECO:0000256" key="5">
    <source>
        <dbReference type="ARBA" id="ARBA00022989"/>
    </source>
</evidence>
<dbReference type="GO" id="GO:0048038">
    <property type="term" value="F:quinone binding"/>
    <property type="evidence" value="ECO:0007669"/>
    <property type="project" value="UniProtKB-KW"/>
</dbReference>
<keyword evidence="3 10" id="KW-0812">Transmembrane</keyword>
<comment type="subcellular location">
    <subcellularLocation>
        <location evidence="1">Membrane</location>
        <topology evidence="1">Multi-pass membrane protein</topology>
    </subcellularLocation>
</comment>
<evidence type="ECO:0000259" key="11">
    <source>
        <dbReference type="SMART" id="SM00756"/>
    </source>
</evidence>